<reference evidence="1 2" key="1">
    <citation type="submission" date="2019-09" db="EMBL/GenBank/DDBJ databases">
        <title>Chitinophaga ginsengihumi sp. nov., isolated from soil of ginseng rhizosphere.</title>
        <authorList>
            <person name="Lee J."/>
        </authorList>
    </citation>
    <scope>NUCLEOTIDE SEQUENCE [LARGE SCALE GENOMIC DNA]</scope>
    <source>
        <strain evidence="1 2">BN140078</strain>
    </source>
</reference>
<gene>
    <name evidence="1" type="ORF">F0L74_02370</name>
</gene>
<sequence>MQTIILNKLKQIAAANRIQLLYACESGSRGWGFPSPDSDYDVRFIYIRPLNHYLAVQESQYQLSFPINDELDIYGWDLRKVLQLMRKSNTTPFEWLQSPVIYDQRPGFREDLWALCPHFFSQRSNMHHYLGIAQGAMDTMQGDEIRIKKLFYVLRPLLAAKWCLERNSIAPMEMAPLMVLLPYSLRQQVQELIDFKATAAEGYMIRLAADLRSFIAQEFASISAASASLPRNEFETERLDAFFIKTLQEYNDNSRNETERLAAAGMCER</sequence>
<dbReference type="AlphaFoldDB" id="A0A5B2VZE4"/>
<dbReference type="Proteomes" id="UP000324611">
    <property type="component" value="Unassembled WGS sequence"/>
</dbReference>
<proteinExistence type="predicted"/>
<accession>A0A5B2VZE4</accession>
<organism evidence="1 2">
    <name type="scientific">Chitinophaga agrisoli</name>
    <dbReference type="NCBI Taxonomy" id="2607653"/>
    <lineage>
        <taxon>Bacteria</taxon>
        <taxon>Pseudomonadati</taxon>
        <taxon>Bacteroidota</taxon>
        <taxon>Chitinophagia</taxon>
        <taxon>Chitinophagales</taxon>
        <taxon>Chitinophagaceae</taxon>
        <taxon>Chitinophaga</taxon>
    </lineage>
</organism>
<keyword evidence="1" id="KW-0808">Transferase</keyword>
<dbReference type="EMBL" id="VUOC01000001">
    <property type="protein sequence ID" value="KAA2244831.1"/>
    <property type="molecule type" value="Genomic_DNA"/>
</dbReference>
<evidence type="ECO:0000313" key="2">
    <source>
        <dbReference type="Proteomes" id="UP000324611"/>
    </source>
</evidence>
<dbReference type="GO" id="GO:0016740">
    <property type="term" value="F:transferase activity"/>
    <property type="evidence" value="ECO:0007669"/>
    <property type="project" value="UniProtKB-KW"/>
</dbReference>
<evidence type="ECO:0000313" key="1">
    <source>
        <dbReference type="EMBL" id="KAA2244831.1"/>
    </source>
</evidence>
<comment type="caution">
    <text evidence="1">The sequence shown here is derived from an EMBL/GenBank/DDBJ whole genome shotgun (WGS) entry which is preliminary data.</text>
</comment>
<dbReference type="PANTHER" id="PTHR34817:SF2">
    <property type="entry name" value="NUCLEOTIDYLTRANSFERASE"/>
    <property type="match status" value="1"/>
</dbReference>
<protein>
    <submittedName>
        <fullName evidence="1">Nucleotidyltransferase domain-containing protein</fullName>
    </submittedName>
</protein>
<reference evidence="1 2" key="2">
    <citation type="submission" date="2019-09" db="EMBL/GenBank/DDBJ databases">
        <authorList>
            <person name="Jin C."/>
        </authorList>
    </citation>
    <scope>NUCLEOTIDE SEQUENCE [LARGE SCALE GENOMIC DNA]</scope>
    <source>
        <strain evidence="1 2">BN140078</strain>
    </source>
</reference>
<dbReference type="Pfam" id="PF10127">
    <property type="entry name" value="RlaP"/>
    <property type="match status" value="1"/>
</dbReference>
<dbReference type="InterPro" id="IPR018775">
    <property type="entry name" value="RlaP"/>
</dbReference>
<dbReference type="PANTHER" id="PTHR34817">
    <property type="entry name" value="NUCLEOTIDYLTRANSFERASE"/>
    <property type="match status" value="1"/>
</dbReference>
<dbReference type="RefSeq" id="WP_149836227.1">
    <property type="nucleotide sequence ID" value="NZ_VUOC01000001.1"/>
</dbReference>
<name>A0A5B2VZE4_9BACT</name>
<keyword evidence="2" id="KW-1185">Reference proteome</keyword>